<dbReference type="InterPro" id="IPR000159">
    <property type="entry name" value="RA_dom"/>
</dbReference>
<comment type="caution">
    <text evidence="2">The sequence shown here is derived from an EMBL/GenBank/DDBJ whole genome shotgun (WGS) entry which is preliminary data.</text>
</comment>
<gene>
    <name evidence="2" type="ORF">ABID29_001158</name>
</gene>
<feature type="domain" description="Ras-associating" evidence="1">
    <location>
        <begin position="20"/>
        <end position="61"/>
    </location>
</feature>
<evidence type="ECO:0000313" key="3">
    <source>
        <dbReference type="Proteomes" id="UP001549122"/>
    </source>
</evidence>
<dbReference type="Proteomes" id="UP001549122">
    <property type="component" value="Unassembled WGS sequence"/>
</dbReference>
<evidence type="ECO:0000313" key="2">
    <source>
        <dbReference type="EMBL" id="MET3558045.1"/>
    </source>
</evidence>
<protein>
    <submittedName>
        <fullName evidence="2">Antitoxin component of RelBE/YafQ-DinJ toxin-antitoxin module</fullName>
    </submittedName>
</protein>
<accession>A0ABV2FHK6</accession>
<organism evidence="2 3">
    <name type="scientific">Streptococcus rupicaprae</name>
    <dbReference type="NCBI Taxonomy" id="759619"/>
    <lineage>
        <taxon>Bacteria</taxon>
        <taxon>Bacillati</taxon>
        <taxon>Bacillota</taxon>
        <taxon>Bacilli</taxon>
        <taxon>Lactobacillales</taxon>
        <taxon>Streptococcaceae</taxon>
        <taxon>Streptococcus</taxon>
    </lineage>
</organism>
<keyword evidence="3" id="KW-1185">Reference proteome</keyword>
<evidence type="ECO:0000259" key="1">
    <source>
        <dbReference type="Pfam" id="PF00788"/>
    </source>
</evidence>
<name>A0ABV2FHK6_9STRE</name>
<dbReference type="EMBL" id="JBEPLO010000010">
    <property type="protein sequence ID" value="MET3558045.1"/>
    <property type="molecule type" value="Genomic_DNA"/>
</dbReference>
<sequence>MIIMASTQPVNFRADSAFYQQTKQILADENVTMSDVLNAALRKIATGAVDPKEFVTSDSQETQYQVAFEDLKKEILIGHQEIEQGKLTALADVRKEFGLD</sequence>
<dbReference type="Pfam" id="PF00788">
    <property type="entry name" value="RA"/>
    <property type="match status" value="1"/>
</dbReference>
<reference evidence="2 3" key="1">
    <citation type="submission" date="2024-06" db="EMBL/GenBank/DDBJ databases">
        <title>Genomic Encyclopedia of Type Strains, Phase IV (KMG-IV): sequencing the most valuable type-strain genomes for metagenomic binning, comparative biology and taxonomic classification.</title>
        <authorList>
            <person name="Goeker M."/>
        </authorList>
    </citation>
    <scope>NUCLEOTIDE SEQUENCE [LARGE SCALE GENOMIC DNA]</scope>
    <source>
        <strain evidence="2 3">DSM 28303</strain>
    </source>
</reference>
<proteinExistence type="predicted"/>